<dbReference type="AlphaFoldDB" id="A0A1T5H084"/>
<dbReference type="Proteomes" id="UP000189818">
    <property type="component" value="Unassembled WGS sequence"/>
</dbReference>
<proteinExistence type="predicted"/>
<organism evidence="1 2">
    <name type="scientific">Rhizorhabdus histidinilytica</name>
    <dbReference type="NCBI Taxonomy" id="439228"/>
    <lineage>
        <taxon>Bacteria</taxon>
        <taxon>Pseudomonadati</taxon>
        <taxon>Pseudomonadota</taxon>
        <taxon>Alphaproteobacteria</taxon>
        <taxon>Sphingomonadales</taxon>
        <taxon>Sphingomonadaceae</taxon>
        <taxon>Rhizorhabdus</taxon>
    </lineage>
</organism>
<accession>A0A1T5H084</accession>
<dbReference type="GeneID" id="93083043"/>
<sequence length="126" mass="13487">MSKPLSIGAFAAVQYLPHIETFLATGDGDFDGPIWAKATSEIKFVDGRASFTMVHEFMSRDGSRISTVDTATGIQVPGIDEVSLTVMHKVVDSTGKFEGLRGTFPSFGLHNFATGKGVQRFGGELS</sequence>
<evidence type="ECO:0000313" key="1">
    <source>
        <dbReference type="EMBL" id="SKC14082.1"/>
    </source>
</evidence>
<dbReference type="RefSeq" id="WP_011655359.1">
    <property type="nucleotide sequence ID" value="NZ_FUYM01000026.1"/>
</dbReference>
<keyword evidence="2" id="KW-1185">Reference proteome</keyword>
<dbReference type="OrthoDB" id="8480823at2"/>
<name>A0A1T5H084_9SPHN</name>
<gene>
    <name evidence="1" type="ORF">SAMN06295920_1262</name>
</gene>
<dbReference type="EMBL" id="FUYM01000026">
    <property type="protein sequence ID" value="SKC14082.1"/>
    <property type="molecule type" value="Genomic_DNA"/>
</dbReference>
<evidence type="ECO:0000313" key="2">
    <source>
        <dbReference type="Proteomes" id="UP000189818"/>
    </source>
</evidence>
<protein>
    <submittedName>
        <fullName evidence="1">Uncharacterized protein</fullName>
    </submittedName>
</protein>
<reference evidence="2" key="1">
    <citation type="submission" date="2017-02" db="EMBL/GenBank/DDBJ databases">
        <authorList>
            <person name="Varghese N."/>
            <person name="Submissions S."/>
        </authorList>
    </citation>
    <scope>NUCLEOTIDE SEQUENCE [LARGE SCALE GENOMIC DNA]</scope>
    <source>
        <strain evidence="2">UM2</strain>
    </source>
</reference>